<comment type="caution">
    <text evidence="3">The sequence shown here is derived from an EMBL/GenBank/DDBJ whole genome shotgun (WGS) entry which is preliminary data.</text>
</comment>
<name>A0AAD8J2P1_9APIA</name>
<dbReference type="Proteomes" id="UP001237642">
    <property type="component" value="Unassembled WGS sequence"/>
</dbReference>
<keyword evidence="4" id="KW-1185">Reference proteome</keyword>
<dbReference type="PANTHER" id="PTHR35311:SF1">
    <property type="entry name" value="PROTEIN EMBRYO DEFECTIVE 1674"/>
    <property type="match status" value="1"/>
</dbReference>
<feature type="compositionally biased region" description="Basic and acidic residues" evidence="1">
    <location>
        <begin position="354"/>
        <end position="378"/>
    </location>
</feature>
<reference evidence="3" key="2">
    <citation type="submission" date="2023-05" db="EMBL/GenBank/DDBJ databases">
        <authorList>
            <person name="Schelkunov M.I."/>
        </authorList>
    </citation>
    <scope>NUCLEOTIDE SEQUENCE</scope>
    <source>
        <strain evidence="3">Hsosn_3</strain>
        <tissue evidence="3">Leaf</tissue>
    </source>
</reference>
<feature type="region of interest" description="Disordered" evidence="1">
    <location>
        <begin position="200"/>
        <end position="219"/>
    </location>
</feature>
<protein>
    <recommendedName>
        <fullName evidence="2">SANTA domain-containing protein</fullName>
    </recommendedName>
</protein>
<gene>
    <name evidence="3" type="ORF">POM88_006412</name>
</gene>
<evidence type="ECO:0000259" key="2">
    <source>
        <dbReference type="Pfam" id="PF09133"/>
    </source>
</evidence>
<feature type="compositionally biased region" description="Basic and acidic residues" evidence="1">
    <location>
        <begin position="524"/>
        <end position="540"/>
    </location>
</feature>
<feature type="domain" description="SANTA" evidence="2">
    <location>
        <begin position="15"/>
        <end position="105"/>
    </location>
</feature>
<feature type="region of interest" description="Disordered" evidence="1">
    <location>
        <begin position="311"/>
        <end position="482"/>
    </location>
</feature>
<dbReference type="Pfam" id="PF09133">
    <property type="entry name" value="SANTA"/>
    <property type="match status" value="1"/>
</dbReference>
<proteinExistence type="predicted"/>
<dbReference type="InterPro" id="IPR053090">
    <property type="entry name" value="Centromere_KNL-2_homolog"/>
</dbReference>
<dbReference type="EMBL" id="JAUIZM010000002">
    <property type="protein sequence ID" value="KAK1396549.1"/>
    <property type="molecule type" value="Genomic_DNA"/>
</dbReference>
<dbReference type="PANTHER" id="PTHR35311">
    <property type="entry name" value="KINETOCHORE-ASSOCIATED PROTEIN KNL-2 HOMOLOG"/>
    <property type="match status" value="1"/>
</dbReference>
<feature type="compositionally biased region" description="Basic and acidic residues" evidence="1">
    <location>
        <begin position="388"/>
        <end position="406"/>
    </location>
</feature>
<organism evidence="3 4">
    <name type="scientific">Heracleum sosnowskyi</name>
    <dbReference type="NCBI Taxonomy" id="360622"/>
    <lineage>
        <taxon>Eukaryota</taxon>
        <taxon>Viridiplantae</taxon>
        <taxon>Streptophyta</taxon>
        <taxon>Embryophyta</taxon>
        <taxon>Tracheophyta</taxon>
        <taxon>Spermatophyta</taxon>
        <taxon>Magnoliopsida</taxon>
        <taxon>eudicotyledons</taxon>
        <taxon>Gunneridae</taxon>
        <taxon>Pentapetalae</taxon>
        <taxon>asterids</taxon>
        <taxon>campanulids</taxon>
        <taxon>Apiales</taxon>
        <taxon>Apiaceae</taxon>
        <taxon>Apioideae</taxon>
        <taxon>apioid superclade</taxon>
        <taxon>Tordylieae</taxon>
        <taxon>Tordyliinae</taxon>
        <taxon>Heracleum</taxon>
    </lineage>
</organism>
<sequence>MAAECDTKSLFHKTVKLHEWWLVWAENENHEKKLAIAGHTFCGQGAVRVFSSSPILRRHDVFTLETTDGIYVSILGLINKIRTEENGFPSEVFKCFFFGFPLQWEVCAEQYLAQGFVCNDISRDDSNLKGSTQTIEECNATNVGANVSPLSTDPKLDKDPALCPIREGSQTVMYGSEKDPGWEKTTDIEMESKLKENTDIREASKAERKAHNDVSSEDANLKGCRNANAQINVMTNARANVSLANTDPKLDQDHTACMILEGSKNSNEAIEYINRAGGAKDTAQKKTADIERESNFKENAIYEEASTAKEKTYNDVPSEDASLNGCSNASENTNEVNNTKANDTLANTNPELDQDQRKTAAIEKESIMEENTASKKESTAGNKTCTDPSRRLGEILKKSNKADRCRTRSGGPKNTTTTVKRESTSIKKAASKETSTPDKNTQRKLTYGSPVTPKADVGSPVTPKADVVTSFTSPGLSSVKRSRSGRLLLPTLEYWRNQTVVYDPNHQVIGVTDGISTPSRAELIHEPKRSEGRPKSKKDPSAATEKLPHEPTISVGRRKSKKDPDAAKATKKLTQEPKRSVGRPKCMKDPVAAKEKEIKSSRRR</sequence>
<feature type="compositionally biased region" description="Polar residues" evidence="1">
    <location>
        <begin position="324"/>
        <end position="351"/>
    </location>
</feature>
<feature type="compositionally biased region" description="Basic and acidic residues" evidence="1">
    <location>
        <begin position="200"/>
        <end position="214"/>
    </location>
</feature>
<feature type="region of interest" description="Disordered" evidence="1">
    <location>
        <begin position="524"/>
        <end position="604"/>
    </location>
</feature>
<dbReference type="AlphaFoldDB" id="A0AAD8J2P1"/>
<evidence type="ECO:0000313" key="3">
    <source>
        <dbReference type="EMBL" id="KAK1396549.1"/>
    </source>
</evidence>
<evidence type="ECO:0000256" key="1">
    <source>
        <dbReference type="SAM" id="MobiDB-lite"/>
    </source>
</evidence>
<dbReference type="InterPro" id="IPR015216">
    <property type="entry name" value="SANTA"/>
</dbReference>
<feature type="compositionally biased region" description="Basic and acidic residues" evidence="1">
    <location>
        <begin position="586"/>
        <end position="604"/>
    </location>
</feature>
<evidence type="ECO:0000313" key="4">
    <source>
        <dbReference type="Proteomes" id="UP001237642"/>
    </source>
</evidence>
<feature type="compositionally biased region" description="Basic and acidic residues" evidence="1">
    <location>
        <begin position="562"/>
        <end position="579"/>
    </location>
</feature>
<reference evidence="3" key="1">
    <citation type="submission" date="2023-02" db="EMBL/GenBank/DDBJ databases">
        <title>Genome of toxic invasive species Heracleum sosnowskyi carries increased number of genes despite the absence of recent whole-genome duplications.</title>
        <authorList>
            <person name="Schelkunov M."/>
            <person name="Shtratnikova V."/>
            <person name="Makarenko M."/>
            <person name="Klepikova A."/>
            <person name="Omelchenko D."/>
            <person name="Novikova G."/>
            <person name="Obukhova E."/>
            <person name="Bogdanov V."/>
            <person name="Penin A."/>
            <person name="Logacheva M."/>
        </authorList>
    </citation>
    <scope>NUCLEOTIDE SEQUENCE</scope>
    <source>
        <strain evidence="3">Hsosn_3</strain>
        <tissue evidence="3">Leaf</tissue>
    </source>
</reference>
<accession>A0AAD8J2P1</accession>